<dbReference type="EMBL" id="CAFABE010000003">
    <property type="protein sequence ID" value="CAB4816892.1"/>
    <property type="molecule type" value="Genomic_DNA"/>
</dbReference>
<dbReference type="PROSITE" id="PS50927">
    <property type="entry name" value="BULB_LECTIN"/>
    <property type="match status" value="2"/>
</dbReference>
<dbReference type="PANTHER" id="PTHR47976:SF115">
    <property type="entry name" value="RECEPTOR-LIKE SERINE_THREONINE-PROTEIN KINASE"/>
    <property type="match status" value="1"/>
</dbReference>
<evidence type="ECO:0000259" key="2">
    <source>
        <dbReference type="PROSITE" id="PS50927"/>
    </source>
</evidence>
<dbReference type="InterPro" id="IPR038765">
    <property type="entry name" value="Papain-like_cys_pep_sf"/>
</dbReference>
<accession>A0A6J7DWG5</accession>
<reference evidence="4" key="1">
    <citation type="submission" date="2020-05" db="EMBL/GenBank/DDBJ databases">
        <authorList>
            <person name="Chiriac C."/>
            <person name="Salcher M."/>
            <person name="Ghai R."/>
            <person name="Kavagutti S V."/>
        </authorList>
    </citation>
    <scope>NUCLEOTIDE SEQUENCE</scope>
</reference>
<keyword evidence="1" id="KW-0732">Signal</keyword>
<dbReference type="InterPro" id="IPR051343">
    <property type="entry name" value="G-type_lectin_kinases/EP1-like"/>
</dbReference>
<feature type="domain" description="Bulb-type lectin" evidence="2">
    <location>
        <begin position="35"/>
        <end position="144"/>
    </location>
</feature>
<dbReference type="SUPFAM" id="SSF51110">
    <property type="entry name" value="alpha-D-mannose-specific plant lectins"/>
    <property type="match status" value="3"/>
</dbReference>
<proteinExistence type="predicted"/>
<evidence type="ECO:0000313" key="4">
    <source>
        <dbReference type="EMBL" id="CAB4873898.1"/>
    </source>
</evidence>
<sequence length="447" mass="47020">MKTKLVSLTSSLLIAVMSFAGLNLIEGSSASALGTSTLPMNGTLNQGQSLVSPNGQYSAILQSDSNFVVYGPQGSTWSSGTMNKGAQTLALQGGDGNLVLYRPGGVPVWATGTSSLSPVRLVMQDDGNLVIYNTTQALWSIFTGKVPLQPVIYGVNQPIVSYGGQYQAILQSDGNFVVYRMTNGYTPMWSAGTAGKGANALVVQGDGNVVLYRPGGIAVWSTRTFASSVVNLAMQVDGNLVLYQGSRALWSTGTDIAYEVLQLAISQIGYTTNPSSTDCNVFTWSLGRGSTWGCASQTSAEAWCSDFANWVWKNAGAGYKGLTAYSYSFVTWGQQHGTFKAGPTNNPQPGDAVVWATGPSDSAHIGTVMAVRNDGWIKVISGNDGNGQVGGQNNWFNPATSSIHGDPIIGYTSPLAYAVAASRGGAPIYTPPVSQAQIDAQRPWTPR</sequence>
<dbReference type="SMART" id="SM00108">
    <property type="entry name" value="B_lectin"/>
    <property type="match status" value="2"/>
</dbReference>
<name>A0A6J7DWG5_9ZZZZ</name>
<dbReference type="InterPro" id="IPR001480">
    <property type="entry name" value="Bulb-type_lectin_dom"/>
</dbReference>
<evidence type="ECO:0000313" key="5">
    <source>
        <dbReference type="EMBL" id="CAB5007136.1"/>
    </source>
</evidence>
<evidence type="ECO:0000256" key="1">
    <source>
        <dbReference type="ARBA" id="ARBA00022729"/>
    </source>
</evidence>
<gene>
    <name evidence="3" type="ORF">UFOPK3164_00134</name>
    <name evidence="4" type="ORF">UFOPK3427_00997</name>
    <name evidence="5" type="ORF">UFOPK4112_00089</name>
</gene>
<organism evidence="4">
    <name type="scientific">freshwater metagenome</name>
    <dbReference type="NCBI Taxonomy" id="449393"/>
    <lineage>
        <taxon>unclassified sequences</taxon>
        <taxon>metagenomes</taxon>
        <taxon>ecological metagenomes</taxon>
    </lineage>
</organism>
<dbReference type="Pfam" id="PF05257">
    <property type="entry name" value="CHAP"/>
    <property type="match status" value="1"/>
</dbReference>
<dbReference type="EMBL" id="CAFBLT010000001">
    <property type="protein sequence ID" value="CAB4873898.1"/>
    <property type="molecule type" value="Genomic_DNA"/>
</dbReference>
<dbReference type="PANTHER" id="PTHR47976">
    <property type="entry name" value="G-TYPE LECTIN S-RECEPTOR-LIKE SERINE/THREONINE-PROTEIN KINASE SD2-5"/>
    <property type="match status" value="1"/>
</dbReference>
<dbReference type="SUPFAM" id="SSF54001">
    <property type="entry name" value="Cysteine proteinases"/>
    <property type="match status" value="1"/>
</dbReference>
<dbReference type="InterPro" id="IPR007921">
    <property type="entry name" value="CHAP_dom"/>
</dbReference>
<dbReference type="Gene3D" id="2.90.10.10">
    <property type="entry name" value="Bulb-type lectin domain"/>
    <property type="match status" value="5"/>
</dbReference>
<dbReference type="AlphaFoldDB" id="A0A6J7DWG5"/>
<dbReference type="InterPro" id="IPR036426">
    <property type="entry name" value="Bulb-type_lectin_dom_sf"/>
</dbReference>
<protein>
    <submittedName>
        <fullName evidence="4">Unannotated protein</fullName>
    </submittedName>
</protein>
<dbReference type="Gene3D" id="3.90.1720.10">
    <property type="entry name" value="endopeptidase domain like (from Nostoc punctiforme)"/>
    <property type="match status" value="1"/>
</dbReference>
<dbReference type="EMBL" id="CAFBPM010000001">
    <property type="protein sequence ID" value="CAB5007136.1"/>
    <property type="molecule type" value="Genomic_DNA"/>
</dbReference>
<evidence type="ECO:0000313" key="3">
    <source>
        <dbReference type="EMBL" id="CAB4816892.1"/>
    </source>
</evidence>
<feature type="domain" description="Bulb-type lectin" evidence="2">
    <location>
        <begin position="144"/>
        <end position="255"/>
    </location>
</feature>